<dbReference type="Gene3D" id="1.25.40.10">
    <property type="entry name" value="Tetratricopeptide repeat domain"/>
    <property type="match status" value="1"/>
</dbReference>
<comment type="caution">
    <text evidence="1">The sequence shown here is derived from an EMBL/GenBank/DDBJ whole genome shotgun (WGS) entry which is preliminary data.</text>
</comment>
<dbReference type="PROSITE" id="PS50005">
    <property type="entry name" value="TPR"/>
    <property type="match status" value="1"/>
</dbReference>
<sequence length="728" mass="86445">MNETYINEQHRKIIDLINQKRLKEALALLERFLSDGILWDLYNQLEQIRTSYNYMLQYMKLNVPDPDRNKLYRKFLSDTMEIADRTKIEKMSLSSAYLYYSTKNNITHSHTIKHTLTKLENYTENLAVANLYNSADTNNLNEIRLMHEEAYHTLFLLVWTNSAWELQEENEANELLHSLLIPLNDVCLFVSAVTLSLMECFDLRKFLYLFDAYNHDAVEINQRALIGIALIIHLYAERLSLYPEITARLACLNENESFGKELNRLYIQLLLCRETEKIEKRMREEIIPEMIRNVKNLHFKSDFEEPDEEKDDHNPDWKNILEQTGLDERIREISDLQTEGADVHMATFSKLKTYPFFKNISNWFYPFDKQHSEVVKEIEAQKKYTIIDLIFQTAFFCDSDKYSICFTMANIPPEQREAMANQLSEEQDIDEFNKKRDALTLEARTKLPESISSQYLHNLYRFFKLYPRRHEFRNILGESIELHKYSLLANILNKPEYLLKIGDYYFRKDYLTKAIEIYTDITIQAGGNAELFQKIGYCEQKKKEYVKAIDAYLKADTLQSDNLWTNRRLATCYRMIKSYEKALKYYHKVEMLQQDDPNLVFYIGSCYAGLERYNEALNYFYQFELSDSDQLKAWRAIGWCSFVIGKYEQAEKYYNKLLEKKPLLLDFLNAGHIAWSMKQTKKAVELYSKALEQCEEKKEFLEWFIKDKPVLIKQGIDEDEIGLMLDLL</sequence>
<reference evidence="1" key="1">
    <citation type="submission" date="2019-03" db="EMBL/GenBank/DDBJ databases">
        <title>Single cell metagenomics reveals metabolic interactions within the superorganism composed of flagellate Streblomastix strix and complex community of Bacteroidetes bacteria on its surface.</title>
        <authorList>
            <person name="Treitli S.C."/>
            <person name="Kolisko M."/>
            <person name="Husnik F."/>
            <person name="Keeling P."/>
            <person name="Hampl V."/>
        </authorList>
    </citation>
    <scope>NUCLEOTIDE SEQUENCE</scope>
    <source>
        <strain evidence="1">STM</strain>
    </source>
</reference>
<dbReference type="PANTHER" id="PTHR44749:SF1">
    <property type="entry name" value="TETRATRICOPEPTIDE-LIKE HELICAL DOMAIN-CONTAINING PROTEIN"/>
    <property type="match status" value="1"/>
</dbReference>
<dbReference type="PANTHER" id="PTHR44749">
    <property type="entry name" value="SUPPRESSOR OF RPS4-RLD 1"/>
    <property type="match status" value="1"/>
</dbReference>
<dbReference type="SMART" id="SM00028">
    <property type="entry name" value="TPR"/>
    <property type="match status" value="6"/>
</dbReference>
<organism evidence="1">
    <name type="scientific">termite gut metagenome</name>
    <dbReference type="NCBI Taxonomy" id="433724"/>
    <lineage>
        <taxon>unclassified sequences</taxon>
        <taxon>metagenomes</taxon>
        <taxon>organismal metagenomes</taxon>
    </lineage>
</organism>
<dbReference type="Pfam" id="PF13432">
    <property type="entry name" value="TPR_16"/>
    <property type="match status" value="1"/>
</dbReference>
<dbReference type="AlphaFoldDB" id="A0A5J4RJI7"/>
<evidence type="ECO:0000313" key="1">
    <source>
        <dbReference type="EMBL" id="KAA6333778.1"/>
    </source>
</evidence>
<dbReference type="SUPFAM" id="SSF48452">
    <property type="entry name" value="TPR-like"/>
    <property type="match status" value="1"/>
</dbReference>
<gene>
    <name evidence="1" type="ORF">EZS27_017847</name>
</gene>
<dbReference type="InterPro" id="IPR044650">
    <property type="entry name" value="SRFR1-like"/>
</dbReference>
<dbReference type="InterPro" id="IPR011990">
    <property type="entry name" value="TPR-like_helical_dom_sf"/>
</dbReference>
<evidence type="ECO:0008006" key="2">
    <source>
        <dbReference type="Google" id="ProtNLM"/>
    </source>
</evidence>
<dbReference type="InterPro" id="IPR019734">
    <property type="entry name" value="TPR_rpt"/>
</dbReference>
<dbReference type="GO" id="GO:0045892">
    <property type="term" value="P:negative regulation of DNA-templated transcription"/>
    <property type="evidence" value="ECO:0007669"/>
    <property type="project" value="InterPro"/>
</dbReference>
<dbReference type="EMBL" id="SNRY01001072">
    <property type="protein sequence ID" value="KAA6333778.1"/>
    <property type="molecule type" value="Genomic_DNA"/>
</dbReference>
<accession>A0A5J4RJI7</accession>
<proteinExistence type="predicted"/>
<protein>
    <recommendedName>
        <fullName evidence="2">Tetratricopeptide repeat protein</fullName>
    </recommendedName>
</protein>
<name>A0A5J4RJI7_9ZZZZ</name>
<dbReference type="Pfam" id="PF13181">
    <property type="entry name" value="TPR_8"/>
    <property type="match status" value="1"/>
</dbReference>